<dbReference type="GO" id="GO:0016791">
    <property type="term" value="F:phosphatase activity"/>
    <property type="evidence" value="ECO:0007669"/>
    <property type="project" value="UniProtKB-ARBA"/>
</dbReference>
<gene>
    <name evidence="1" type="ORF">KTG10_15730</name>
</gene>
<sequence length="263" mass="28681">MIIKQDIQAAFFDVDGTLLSFEKHIVPNSTQDSLAELHRKGIKIIIATGRSAMNLNEISMLPYDGIIGLNGTSCVLRDGTTVSHHAIPHEVFIRFIELAKRYDVAVSVEGNAGVFVNQVTARVEEMSRMIAQPLPPIRDLTQIFIPGETSQLCLFADNQTEIEIISQLPLLSSSRWCDVFADINVAGVDKGTGLYEMANFYGLNPSFTVAFGDGGNDIPMLRRAGIGIAMGNACDNVKDHADFITGTVDDDGIKYALQYLGII</sequence>
<dbReference type="PRINTS" id="PR00119">
    <property type="entry name" value="CATATPASE"/>
</dbReference>
<dbReference type="GO" id="GO:0005829">
    <property type="term" value="C:cytosol"/>
    <property type="evidence" value="ECO:0007669"/>
    <property type="project" value="TreeGrafter"/>
</dbReference>
<dbReference type="PROSITE" id="PS01229">
    <property type="entry name" value="COF_2"/>
    <property type="match status" value="1"/>
</dbReference>
<protein>
    <submittedName>
        <fullName evidence="1">Cof-type HAD-IIB family hydrolase</fullName>
    </submittedName>
</protein>
<dbReference type="InterPro" id="IPR036412">
    <property type="entry name" value="HAD-like_sf"/>
</dbReference>
<evidence type="ECO:0000313" key="2">
    <source>
        <dbReference type="Proteomes" id="UP000736888"/>
    </source>
</evidence>
<dbReference type="InterPro" id="IPR023214">
    <property type="entry name" value="HAD_sf"/>
</dbReference>
<dbReference type="NCBIfam" id="TIGR00099">
    <property type="entry name" value="Cof-subfamily"/>
    <property type="match status" value="1"/>
</dbReference>
<dbReference type="Gene3D" id="3.40.50.1000">
    <property type="entry name" value="HAD superfamily/HAD-like"/>
    <property type="match status" value="1"/>
</dbReference>
<dbReference type="Pfam" id="PF08282">
    <property type="entry name" value="Hydrolase_3"/>
    <property type="match status" value="1"/>
</dbReference>
<accession>A0AAW4MGK0</accession>
<dbReference type="PROSITE" id="PS01228">
    <property type="entry name" value="COF_1"/>
    <property type="match status" value="1"/>
</dbReference>
<reference evidence="1" key="1">
    <citation type="submission" date="2021-06" db="EMBL/GenBank/DDBJ databases">
        <title>Collection of gut derived symbiotic bacterial strains cultured from healthy donors.</title>
        <authorList>
            <person name="Lin H."/>
            <person name="Littmann E."/>
            <person name="Pamer E.G."/>
        </authorList>
    </citation>
    <scope>NUCLEOTIDE SEQUENCE</scope>
    <source>
        <strain evidence="1">MSK.6.33</strain>
    </source>
</reference>
<dbReference type="GO" id="GO:0000287">
    <property type="term" value="F:magnesium ion binding"/>
    <property type="evidence" value="ECO:0007669"/>
    <property type="project" value="TreeGrafter"/>
</dbReference>
<evidence type="ECO:0000313" key="1">
    <source>
        <dbReference type="EMBL" id="MBU9140168.1"/>
    </source>
</evidence>
<organism evidence="1 2">
    <name type="scientific">Phocaeicola vulgatus</name>
    <name type="common">Bacteroides vulgatus</name>
    <dbReference type="NCBI Taxonomy" id="821"/>
    <lineage>
        <taxon>Bacteria</taxon>
        <taxon>Pseudomonadati</taxon>
        <taxon>Bacteroidota</taxon>
        <taxon>Bacteroidia</taxon>
        <taxon>Bacteroidales</taxon>
        <taxon>Bacteroidaceae</taxon>
        <taxon>Phocaeicola</taxon>
    </lineage>
</organism>
<dbReference type="SFLD" id="SFLDG01144">
    <property type="entry name" value="C2.B.4:_PGP_Like"/>
    <property type="match status" value="1"/>
</dbReference>
<dbReference type="Proteomes" id="UP000736888">
    <property type="component" value="Unassembled WGS sequence"/>
</dbReference>
<dbReference type="InterPro" id="IPR000150">
    <property type="entry name" value="Cof"/>
</dbReference>
<dbReference type="AlphaFoldDB" id="A0AAW4MGK0"/>
<dbReference type="SFLD" id="SFLDS00003">
    <property type="entry name" value="Haloacid_Dehalogenase"/>
    <property type="match status" value="1"/>
</dbReference>
<dbReference type="PANTHER" id="PTHR10000">
    <property type="entry name" value="PHOSPHOSERINE PHOSPHATASE"/>
    <property type="match status" value="1"/>
</dbReference>
<keyword evidence="1" id="KW-0378">Hydrolase</keyword>
<dbReference type="NCBIfam" id="TIGR01484">
    <property type="entry name" value="HAD-SF-IIB"/>
    <property type="match status" value="1"/>
</dbReference>
<dbReference type="EMBL" id="JAHPYS010000036">
    <property type="protein sequence ID" value="MBU9140168.1"/>
    <property type="molecule type" value="Genomic_DNA"/>
</dbReference>
<dbReference type="RefSeq" id="WP_148371313.1">
    <property type="nucleotide sequence ID" value="NZ_JAHPYS010000036.1"/>
</dbReference>
<dbReference type="SFLD" id="SFLDG01140">
    <property type="entry name" value="C2.B:_Phosphomannomutase_and_P"/>
    <property type="match status" value="1"/>
</dbReference>
<dbReference type="PANTHER" id="PTHR10000:SF25">
    <property type="entry name" value="PHOSPHATASE YKRA-RELATED"/>
    <property type="match status" value="1"/>
</dbReference>
<dbReference type="InterPro" id="IPR006379">
    <property type="entry name" value="HAD-SF_hydro_IIB"/>
</dbReference>
<proteinExistence type="predicted"/>
<dbReference type="Gene3D" id="3.30.1240.10">
    <property type="match status" value="1"/>
</dbReference>
<name>A0AAW4MGK0_PHOVU</name>
<comment type="caution">
    <text evidence="1">The sequence shown here is derived from an EMBL/GenBank/DDBJ whole genome shotgun (WGS) entry which is preliminary data.</text>
</comment>
<dbReference type="SUPFAM" id="SSF56784">
    <property type="entry name" value="HAD-like"/>
    <property type="match status" value="1"/>
</dbReference>